<dbReference type="Gene3D" id="3.40.50.12780">
    <property type="entry name" value="N-terminal domain of ligase-like"/>
    <property type="match status" value="1"/>
</dbReference>
<dbReference type="SUPFAM" id="SSF47336">
    <property type="entry name" value="ACP-like"/>
    <property type="match status" value="1"/>
</dbReference>
<evidence type="ECO:0000313" key="4">
    <source>
        <dbReference type="EMBL" id="NWD39978.1"/>
    </source>
</evidence>
<dbReference type="RefSeq" id="WP_016968769.1">
    <property type="nucleotide sequence ID" value="NZ_CP020369.1"/>
</dbReference>
<dbReference type="InterPro" id="IPR045851">
    <property type="entry name" value="AMP-bd_C_sf"/>
</dbReference>
<dbReference type="PROSITE" id="PS50075">
    <property type="entry name" value="CARRIER"/>
    <property type="match status" value="1"/>
</dbReference>
<dbReference type="SUPFAM" id="SSF51735">
    <property type="entry name" value="NAD(P)-binding Rossmann-fold domains"/>
    <property type="match status" value="1"/>
</dbReference>
<dbReference type="EMBL" id="JACAQK010000036">
    <property type="protein sequence ID" value="NWD39978.1"/>
    <property type="molecule type" value="Genomic_DNA"/>
</dbReference>
<dbReference type="Pfam" id="PF00501">
    <property type="entry name" value="AMP-binding"/>
    <property type="match status" value="1"/>
</dbReference>
<dbReference type="InterPro" id="IPR009081">
    <property type="entry name" value="PP-bd_ACP"/>
</dbReference>
<dbReference type="InterPro" id="IPR020806">
    <property type="entry name" value="PKS_PP-bd"/>
</dbReference>
<evidence type="ECO:0000256" key="1">
    <source>
        <dbReference type="ARBA" id="ARBA00022450"/>
    </source>
</evidence>
<name>A0A7Y8DSP5_PSETO</name>
<gene>
    <name evidence="4" type="ORF">HX787_29385</name>
</gene>
<protein>
    <submittedName>
        <fullName evidence="4">Non-ribosomal peptide synthetase</fullName>
    </submittedName>
</protein>
<organism evidence="4 5">
    <name type="scientific">Pseudomonas tolaasii</name>
    <dbReference type="NCBI Taxonomy" id="29442"/>
    <lineage>
        <taxon>Bacteria</taxon>
        <taxon>Pseudomonadati</taxon>
        <taxon>Pseudomonadota</taxon>
        <taxon>Gammaproteobacteria</taxon>
        <taxon>Pseudomonadales</taxon>
        <taxon>Pseudomonadaceae</taxon>
        <taxon>Pseudomonas</taxon>
    </lineage>
</organism>
<dbReference type="Pfam" id="PF00550">
    <property type="entry name" value="PP-binding"/>
    <property type="match status" value="1"/>
</dbReference>
<dbReference type="PROSITE" id="PS00455">
    <property type="entry name" value="AMP_BINDING"/>
    <property type="match status" value="1"/>
</dbReference>
<dbReference type="GO" id="GO:0031177">
    <property type="term" value="F:phosphopantetheine binding"/>
    <property type="evidence" value="ECO:0007669"/>
    <property type="project" value="InterPro"/>
</dbReference>
<proteinExistence type="predicted"/>
<evidence type="ECO:0000256" key="2">
    <source>
        <dbReference type="ARBA" id="ARBA00022553"/>
    </source>
</evidence>
<dbReference type="InterPro" id="IPR036736">
    <property type="entry name" value="ACP-like_sf"/>
</dbReference>
<dbReference type="PANTHER" id="PTHR44845:SF6">
    <property type="entry name" value="BETA-ALANINE-ACTIVATING ENZYME"/>
    <property type="match status" value="1"/>
</dbReference>
<feature type="domain" description="Carrier" evidence="3">
    <location>
        <begin position="656"/>
        <end position="733"/>
    </location>
</feature>
<dbReference type="SMART" id="SM00823">
    <property type="entry name" value="PKS_PP"/>
    <property type="match status" value="1"/>
</dbReference>
<dbReference type="NCBIfam" id="TIGR01733">
    <property type="entry name" value="AA-adenyl-dom"/>
    <property type="match status" value="1"/>
</dbReference>
<dbReference type="Gene3D" id="3.40.50.720">
    <property type="entry name" value="NAD(P)-binding Rossmann-like Domain"/>
    <property type="match status" value="1"/>
</dbReference>
<accession>A0A7Y8DSP5</accession>
<keyword evidence="2" id="KW-0597">Phosphoprotein</keyword>
<dbReference type="Gene3D" id="1.10.1200.10">
    <property type="entry name" value="ACP-like"/>
    <property type="match status" value="1"/>
</dbReference>
<dbReference type="SUPFAM" id="SSF56801">
    <property type="entry name" value="Acetyl-CoA synthetase-like"/>
    <property type="match status" value="1"/>
</dbReference>
<dbReference type="CDD" id="cd05235">
    <property type="entry name" value="SDR_e1"/>
    <property type="match status" value="1"/>
</dbReference>
<keyword evidence="1" id="KW-0596">Phosphopantetheine</keyword>
<dbReference type="AlphaFoldDB" id="A0A7Y8DSP5"/>
<dbReference type="Pfam" id="PF07993">
    <property type="entry name" value="NAD_binding_4"/>
    <property type="match status" value="1"/>
</dbReference>
<dbReference type="GeneID" id="55844829"/>
<dbReference type="CDD" id="cd05930">
    <property type="entry name" value="A_NRPS"/>
    <property type="match status" value="1"/>
</dbReference>
<dbReference type="Gene3D" id="3.30.300.30">
    <property type="match status" value="1"/>
</dbReference>
<comment type="caution">
    <text evidence="4">The sequence shown here is derived from an EMBL/GenBank/DDBJ whole genome shotgun (WGS) entry which is preliminary data.</text>
</comment>
<dbReference type="InterPro" id="IPR010080">
    <property type="entry name" value="Thioester_reductase-like_dom"/>
</dbReference>
<dbReference type="InterPro" id="IPR020845">
    <property type="entry name" value="AMP-binding_CS"/>
</dbReference>
<dbReference type="PANTHER" id="PTHR44845">
    <property type="entry name" value="CARRIER DOMAIN-CONTAINING PROTEIN"/>
    <property type="match status" value="1"/>
</dbReference>
<dbReference type="InterPro" id="IPR013120">
    <property type="entry name" value="FAR_NAD-bd"/>
</dbReference>
<dbReference type="Proteomes" id="UP000549134">
    <property type="component" value="Unassembled WGS sequence"/>
</dbReference>
<dbReference type="NCBIfam" id="TIGR01746">
    <property type="entry name" value="Thioester-redct"/>
    <property type="match status" value="1"/>
</dbReference>
<sequence>MRRLAIGWSGTSRALEAIKEALGPYGHLNAEEACDVLIEDGSCTPSALHEPSQRLSLRLGVGPMPEHGLPGLQLRCYGQDQRLLAVHDVAEEPSGNGQRLCRRATRELAEWVAVLISGFSREPSFFKTTVIANTWPEQDLRGLDALAYRHHFNHTAQPTLLQTARVPMIEQLQASLQRFAQRPALNIAGSVLTYRQLQARALSIQQSLSPLLAGIDAPVVGVCLEKSVDLYASILAVLGFGAVYLPLAPDHPPKRQHAMLESAGARVLLGNGYHPLRDQFIHLDVANVETTPLTLPLMQKRPRLDAPCMVLFTSGTTGQPKGVLLSQGNLAHFTAWAGDCLTLDEQSRVLQFSPLSFDSSLIDIFPSLIAGAELVIPSEAQRRDPQQLVELMRQQRVSHGFLPPALLSILPLDQPLGLSHLLTGGDACEPHVIEQLADQCRLHNLYGPTEATVLVTHRRFLRGDSNRNVGRPIANSQVLILDDDLQPVDEQVMGNLYIVGPGVSLGYVNAPRQNENPFITLTLPDGQLLPAYRSGDLAMWTNEGIELGGRRDDQVKIRGFRVEPGEIEQCLRNSRLFRQVAVVIDRDHRIYSVVAQPEPGATLANLQQHAREWLPAYMHPQVWRELPAMPCTHNGKIDRQALVAPPAPSATTARLDTLTPMQAHLCGLWGELLGVPDAGLGLDDSFFSLGGHSILLSSLLLRLRERFGRSVSLSRFFEAPTIRTLAVLMENGALPDTPSGQMEKDASQPLNIDILPAGQAGDPRKVIVTGANSFVGVHIVEALLAAGAQRVTCLVREQPGQSAMARFTKALREFRLEHLDLSRVQVYAADISQPRLGLTGEVYDHIARSHGVLVHSAARVNHVLDYASLARENVESALECVRLCETHCKKVLNFISTLSACSHRDAQGKILEAPAVATPPLYIRNGYNLSKWVAERLLGRATTQGAWVNIHRPGNIALNSHSGVCQPHNNRLMLMLKGSLQLGLLPRLSVSFDLMPVDFFARFIAFHSSHFAAGRNVFNLHNPQPLSWDDYLDAFHQAGHRFERVSIAQWQQALRAVGPDNALFGVLGFYLDELAEDFSDTSMICHENARQGVAAMGEQYPQKSPALLRKGCDHLKAIDFL</sequence>
<dbReference type="InterPro" id="IPR036291">
    <property type="entry name" value="NAD(P)-bd_dom_sf"/>
</dbReference>
<evidence type="ECO:0000313" key="5">
    <source>
        <dbReference type="Proteomes" id="UP000549134"/>
    </source>
</evidence>
<evidence type="ECO:0000259" key="3">
    <source>
        <dbReference type="PROSITE" id="PS50075"/>
    </source>
</evidence>
<dbReference type="InterPro" id="IPR000873">
    <property type="entry name" value="AMP-dep_synth/lig_dom"/>
</dbReference>
<dbReference type="InterPro" id="IPR042099">
    <property type="entry name" value="ANL_N_sf"/>
</dbReference>
<reference evidence="4 5" key="1">
    <citation type="submission" date="2020-04" db="EMBL/GenBank/DDBJ databases">
        <title>Molecular characterization of pseudomonads from Agaricus bisporus reveal novel blotch 2 pathogens in Western Europe.</title>
        <authorList>
            <person name="Taparia T."/>
            <person name="Krijger M."/>
            <person name="Haynes E."/>
            <person name="Elpinstone J.G."/>
            <person name="Noble R."/>
            <person name="Van Der Wolf J."/>
        </authorList>
    </citation>
    <scope>NUCLEOTIDE SEQUENCE [LARGE SCALE GENOMIC DNA]</scope>
    <source>
        <strain evidence="4 5">IPO3746</strain>
    </source>
</reference>
<dbReference type="InterPro" id="IPR010071">
    <property type="entry name" value="AA_adenyl_dom"/>
</dbReference>